<name>A0A6V7XCB6_MELEN</name>
<dbReference type="Proteomes" id="UP000580250">
    <property type="component" value="Unassembled WGS sequence"/>
</dbReference>
<dbReference type="AlphaFoldDB" id="A0A6V7XCB6"/>
<accession>A0A6V7XCB6</accession>
<reference evidence="2 3" key="1">
    <citation type="submission" date="2020-08" db="EMBL/GenBank/DDBJ databases">
        <authorList>
            <person name="Koutsovoulos G."/>
            <person name="Danchin GJ E."/>
        </authorList>
    </citation>
    <scope>NUCLEOTIDE SEQUENCE [LARGE SCALE GENOMIC DNA]</scope>
</reference>
<dbReference type="EMBL" id="CAJEWN010001373">
    <property type="protein sequence ID" value="CAD2196898.1"/>
    <property type="molecule type" value="Genomic_DNA"/>
</dbReference>
<gene>
    <name evidence="2" type="ORF">MENT_LOCUS50101</name>
</gene>
<proteinExistence type="predicted"/>
<feature type="region of interest" description="Disordered" evidence="1">
    <location>
        <begin position="1"/>
        <end position="20"/>
    </location>
</feature>
<organism evidence="2 3">
    <name type="scientific">Meloidogyne enterolobii</name>
    <name type="common">Root-knot nematode worm</name>
    <name type="synonym">Meloidogyne mayaguensis</name>
    <dbReference type="NCBI Taxonomy" id="390850"/>
    <lineage>
        <taxon>Eukaryota</taxon>
        <taxon>Metazoa</taxon>
        <taxon>Ecdysozoa</taxon>
        <taxon>Nematoda</taxon>
        <taxon>Chromadorea</taxon>
        <taxon>Rhabditida</taxon>
        <taxon>Tylenchina</taxon>
        <taxon>Tylenchomorpha</taxon>
        <taxon>Tylenchoidea</taxon>
        <taxon>Meloidogynidae</taxon>
        <taxon>Meloidogyninae</taxon>
        <taxon>Meloidogyne</taxon>
    </lineage>
</organism>
<comment type="caution">
    <text evidence="2">The sequence shown here is derived from an EMBL/GenBank/DDBJ whole genome shotgun (WGS) entry which is preliminary data.</text>
</comment>
<evidence type="ECO:0000313" key="3">
    <source>
        <dbReference type="Proteomes" id="UP000580250"/>
    </source>
</evidence>
<sequence length="57" mass="6484">MKILDAELKREGKSQNTRKQEINQMLTDRSITTKITDLITAKINPIVEEIETNALVS</sequence>
<evidence type="ECO:0000256" key="1">
    <source>
        <dbReference type="SAM" id="MobiDB-lite"/>
    </source>
</evidence>
<protein>
    <submittedName>
        <fullName evidence="2">Uncharacterized protein</fullName>
    </submittedName>
</protein>
<evidence type="ECO:0000313" key="2">
    <source>
        <dbReference type="EMBL" id="CAD2196898.1"/>
    </source>
</evidence>